<feature type="transmembrane region" description="Helical" evidence="5">
    <location>
        <begin position="39"/>
        <end position="62"/>
    </location>
</feature>
<dbReference type="RefSeq" id="XP_062663343.1">
    <property type="nucleotide sequence ID" value="XM_062802637.1"/>
</dbReference>
<organism evidence="6 7">
    <name type="scientific">Chaetomium fimeti</name>
    <dbReference type="NCBI Taxonomy" id="1854472"/>
    <lineage>
        <taxon>Eukaryota</taxon>
        <taxon>Fungi</taxon>
        <taxon>Dikarya</taxon>
        <taxon>Ascomycota</taxon>
        <taxon>Pezizomycotina</taxon>
        <taxon>Sordariomycetes</taxon>
        <taxon>Sordariomycetidae</taxon>
        <taxon>Sordariales</taxon>
        <taxon>Chaetomiaceae</taxon>
        <taxon>Chaetomium</taxon>
    </lineage>
</organism>
<feature type="transmembrane region" description="Helical" evidence="5">
    <location>
        <begin position="186"/>
        <end position="215"/>
    </location>
</feature>
<proteinExistence type="predicted"/>
<feature type="transmembrane region" description="Helical" evidence="5">
    <location>
        <begin position="145"/>
        <end position="174"/>
    </location>
</feature>
<dbReference type="Pfam" id="PF04193">
    <property type="entry name" value="PQ-loop"/>
    <property type="match status" value="1"/>
</dbReference>
<evidence type="ECO:0000256" key="5">
    <source>
        <dbReference type="SAM" id="Phobius"/>
    </source>
</evidence>
<dbReference type="GeneID" id="87839585"/>
<feature type="transmembrane region" description="Helical" evidence="5">
    <location>
        <begin position="115"/>
        <end position="133"/>
    </location>
</feature>
<evidence type="ECO:0000256" key="3">
    <source>
        <dbReference type="ARBA" id="ARBA00022989"/>
    </source>
</evidence>
<name>A0AAE0HNP1_9PEZI</name>
<sequence>MELPNWLSIVLLLLSFTSFLPQLWLLWVRKDSSGLSLFYVLWNLIVATELFTLSFLLVVNYGDPGGPVDIFVHYPLSVGDRINLAQFTVVWVLWVVIFATCLAWRSNTDHGRRKAVSAIYVLFLLISVIPVFVDALREHSTDRNHTWVLALFGGLHVLFINPIVNFLGIAALFAQARILMGRTPGSGLGALSLVGLATQGATFALLAPLWLWRLWFSWNQIPNQGWLHWQVLGQWFRMVGFVAVDYAVFAGAQSVLLFIAVRRELHNSGASAGETAPLLGN</sequence>
<reference evidence="6" key="1">
    <citation type="journal article" date="2023" name="Mol. Phylogenet. Evol.">
        <title>Genome-scale phylogeny and comparative genomics of the fungal order Sordariales.</title>
        <authorList>
            <person name="Hensen N."/>
            <person name="Bonometti L."/>
            <person name="Westerberg I."/>
            <person name="Brannstrom I.O."/>
            <person name="Guillou S."/>
            <person name="Cros-Aarteil S."/>
            <person name="Calhoun S."/>
            <person name="Haridas S."/>
            <person name="Kuo A."/>
            <person name="Mondo S."/>
            <person name="Pangilinan J."/>
            <person name="Riley R."/>
            <person name="LaButti K."/>
            <person name="Andreopoulos B."/>
            <person name="Lipzen A."/>
            <person name="Chen C."/>
            <person name="Yan M."/>
            <person name="Daum C."/>
            <person name="Ng V."/>
            <person name="Clum A."/>
            <person name="Steindorff A."/>
            <person name="Ohm R.A."/>
            <person name="Martin F."/>
            <person name="Silar P."/>
            <person name="Natvig D.O."/>
            <person name="Lalanne C."/>
            <person name="Gautier V."/>
            <person name="Ament-Velasquez S.L."/>
            <person name="Kruys A."/>
            <person name="Hutchinson M.I."/>
            <person name="Powell A.J."/>
            <person name="Barry K."/>
            <person name="Miller A.N."/>
            <person name="Grigoriev I.V."/>
            <person name="Debuchy R."/>
            <person name="Gladieux P."/>
            <person name="Hiltunen Thoren M."/>
            <person name="Johannesson H."/>
        </authorList>
    </citation>
    <scope>NUCLEOTIDE SEQUENCE</scope>
    <source>
        <strain evidence="6">CBS 168.71</strain>
    </source>
</reference>
<dbReference type="EMBL" id="JAUEPN010000001">
    <property type="protein sequence ID" value="KAK3299829.1"/>
    <property type="molecule type" value="Genomic_DNA"/>
</dbReference>
<keyword evidence="7" id="KW-1185">Reference proteome</keyword>
<evidence type="ECO:0000256" key="4">
    <source>
        <dbReference type="ARBA" id="ARBA00023136"/>
    </source>
</evidence>
<evidence type="ECO:0000256" key="2">
    <source>
        <dbReference type="ARBA" id="ARBA00022692"/>
    </source>
</evidence>
<feature type="transmembrane region" description="Helical" evidence="5">
    <location>
        <begin position="82"/>
        <end position="103"/>
    </location>
</feature>
<keyword evidence="4 5" id="KW-0472">Membrane</keyword>
<comment type="caution">
    <text evidence="6">The sequence shown here is derived from an EMBL/GenBank/DDBJ whole genome shotgun (WGS) entry which is preliminary data.</text>
</comment>
<feature type="transmembrane region" description="Helical" evidence="5">
    <location>
        <begin position="235"/>
        <end position="261"/>
    </location>
</feature>
<dbReference type="Proteomes" id="UP001278766">
    <property type="component" value="Unassembled WGS sequence"/>
</dbReference>
<evidence type="ECO:0000313" key="7">
    <source>
        <dbReference type="Proteomes" id="UP001278766"/>
    </source>
</evidence>
<dbReference type="InterPro" id="IPR006603">
    <property type="entry name" value="PQ-loop_rpt"/>
</dbReference>
<dbReference type="AlphaFoldDB" id="A0AAE0HNP1"/>
<dbReference type="GO" id="GO:0016020">
    <property type="term" value="C:membrane"/>
    <property type="evidence" value="ECO:0007669"/>
    <property type="project" value="UniProtKB-SubCell"/>
</dbReference>
<evidence type="ECO:0000256" key="1">
    <source>
        <dbReference type="ARBA" id="ARBA00004141"/>
    </source>
</evidence>
<keyword evidence="2 5" id="KW-0812">Transmembrane</keyword>
<evidence type="ECO:0000313" key="6">
    <source>
        <dbReference type="EMBL" id="KAK3299829.1"/>
    </source>
</evidence>
<gene>
    <name evidence="6" type="ORF">B0H64DRAFT_379247</name>
</gene>
<reference evidence="6" key="2">
    <citation type="submission" date="2023-06" db="EMBL/GenBank/DDBJ databases">
        <authorList>
            <consortium name="Lawrence Berkeley National Laboratory"/>
            <person name="Haridas S."/>
            <person name="Hensen N."/>
            <person name="Bonometti L."/>
            <person name="Westerberg I."/>
            <person name="Brannstrom I.O."/>
            <person name="Guillou S."/>
            <person name="Cros-Aarteil S."/>
            <person name="Calhoun S."/>
            <person name="Kuo A."/>
            <person name="Mondo S."/>
            <person name="Pangilinan J."/>
            <person name="Riley R."/>
            <person name="Labutti K."/>
            <person name="Andreopoulos B."/>
            <person name="Lipzen A."/>
            <person name="Chen C."/>
            <person name="Yanf M."/>
            <person name="Daum C."/>
            <person name="Ng V."/>
            <person name="Clum A."/>
            <person name="Steindorff A."/>
            <person name="Ohm R."/>
            <person name="Martin F."/>
            <person name="Silar P."/>
            <person name="Natvig D."/>
            <person name="Lalanne C."/>
            <person name="Gautier V."/>
            <person name="Ament-Velasquez S.L."/>
            <person name="Kruys A."/>
            <person name="Hutchinson M.I."/>
            <person name="Powell A.J."/>
            <person name="Barry K."/>
            <person name="Miller A.N."/>
            <person name="Grigoriev I.V."/>
            <person name="Debuchy R."/>
            <person name="Gladieux P."/>
            <person name="Thoren M.H."/>
            <person name="Johannesson H."/>
        </authorList>
    </citation>
    <scope>NUCLEOTIDE SEQUENCE</scope>
    <source>
        <strain evidence="6">CBS 168.71</strain>
    </source>
</reference>
<comment type="subcellular location">
    <subcellularLocation>
        <location evidence="1">Membrane</location>
        <topology evidence="1">Multi-pass membrane protein</topology>
    </subcellularLocation>
</comment>
<protein>
    <submittedName>
        <fullName evidence="6">Uncharacterized protein</fullName>
    </submittedName>
</protein>
<accession>A0AAE0HNP1</accession>
<keyword evidence="3 5" id="KW-1133">Transmembrane helix</keyword>
<feature type="transmembrane region" description="Helical" evidence="5">
    <location>
        <begin position="6"/>
        <end position="27"/>
    </location>
</feature>